<feature type="chain" id="PRO_5012240263" evidence="2">
    <location>
        <begin position="21"/>
        <end position="509"/>
    </location>
</feature>
<proteinExistence type="predicted"/>
<feature type="region of interest" description="Disordered" evidence="1">
    <location>
        <begin position="422"/>
        <end position="454"/>
    </location>
</feature>
<reference evidence="3 4" key="1">
    <citation type="submission" date="2015-12" db="EMBL/GenBank/DDBJ databases">
        <title>The genome of Folsomia candida.</title>
        <authorList>
            <person name="Faddeeva A."/>
            <person name="Derks M.F."/>
            <person name="Anvar Y."/>
            <person name="Smit S."/>
            <person name="Van Straalen N."/>
            <person name="Roelofs D."/>
        </authorList>
    </citation>
    <scope>NUCLEOTIDE SEQUENCE [LARGE SCALE GENOMIC DNA]</scope>
    <source>
        <strain evidence="3 4">VU population</strain>
        <tissue evidence="3">Whole body</tissue>
    </source>
</reference>
<feature type="signal peptide" evidence="2">
    <location>
        <begin position="1"/>
        <end position="20"/>
    </location>
</feature>
<keyword evidence="2" id="KW-0732">Signal</keyword>
<comment type="caution">
    <text evidence="3">The sequence shown here is derived from an EMBL/GenBank/DDBJ whole genome shotgun (WGS) entry which is preliminary data.</text>
</comment>
<evidence type="ECO:0000256" key="2">
    <source>
        <dbReference type="SAM" id="SignalP"/>
    </source>
</evidence>
<dbReference type="AlphaFoldDB" id="A0A226EGY3"/>
<dbReference type="Proteomes" id="UP000198287">
    <property type="component" value="Unassembled WGS sequence"/>
</dbReference>
<gene>
    <name evidence="3" type="ORF">Fcan01_08628</name>
</gene>
<evidence type="ECO:0000256" key="1">
    <source>
        <dbReference type="SAM" id="MobiDB-lite"/>
    </source>
</evidence>
<accession>A0A226EGY3</accession>
<dbReference type="EMBL" id="LNIX01000004">
    <property type="protein sequence ID" value="OXA56334.1"/>
    <property type="molecule type" value="Genomic_DNA"/>
</dbReference>
<evidence type="ECO:0000313" key="4">
    <source>
        <dbReference type="Proteomes" id="UP000198287"/>
    </source>
</evidence>
<organism evidence="3 4">
    <name type="scientific">Folsomia candida</name>
    <name type="common">Springtail</name>
    <dbReference type="NCBI Taxonomy" id="158441"/>
    <lineage>
        <taxon>Eukaryota</taxon>
        <taxon>Metazoa</taxon>
        <taxon>Ecdysozoa</taxon>
        <taxon>Arthropoda</taxon>
        <taxon>Hexapoda</taxon>
        <taxon>Collembola</taxon>
        <taxon>Entomobryomorpha</taxon>
        <taxon>Isotomoidea</taxon>
        <taxon>Isotomidae</taxon>
        <taxon>Proisotominae</taxon>
        <taxon>Folsomia</taxon>
    </lineage>
</organism>
<keyword evidence="4" id="KW-1185">Reference proteome</keyword>
<evidence type="ECO:0000313" key="3">
    <source>
        <dbReference type="EMBL" id="OXA56334.1"/>
    </source>
</evidence>
<feature type="region of interest" description="Disordered" evidence="1">
    <location>
        <begin position="173"/>
        <end position="194"/>
    </location>
</feature>
<name>A0A226EGY3_FOLCA</name>
<sequence length="509" mass="57736">MFSSLLKVAFALSLVVSIQSNLDAEWHSEYAAYKCHKGYVGKPAGSTEAALKTCSGKDITAYPCFVACVGTEEGIYKAGEEHESEREKDLKALFDDTAESKATITKWVTEAEKCTEKFPAGKKIPTDFKGDCADFAQMRKCITDGRFFSAWHKNTPQFIMGSYLSFSRRTRSKVKPGKESGLPDVTPKIKSEDKLDRKSPSMQTCVWTLPTESFSDPMIPWKISFPLTDTQIRVFSSYVAKNRPPRSSSSSEYSNLDLNYDRAERKKNFKRIQRLALAADEIATALVREQFEKEWRNGSDQGWLKYRILSSVLPMVWNFAGAAEAVGTLTLEDRGGMDFGLFGGVTAPEIQTLGIRTELKIPYYFAFFYSRPVKMEATRRPPIRKNVTFAPNVTQEKQILNIFQQRRVIKKNEISQPILSDRIPGEVEGSGDVDVSPRPKSAFNTQPKLRPKRPRIPGRIRHQIKTSDRLAQPKPRKDLVPDKHCFDRELQIHLDTDTNPFHLPRRPNS</sequence>
<protein>
    <submittedName>
        <fullName evidence="3">Uncharacterized protein</fullName>
    </submittedName>
</protein>